<protein>
    <submittedName>
        <fullName evidence="1">Uncharacterized protein</fullName>
    </submittedName>
</protein>
<accession>A0A326RSF0</accession>
<sequence>MAPPVKYALIYESDASTTLSTGDRYFEKLCTSDRRIPDFNLFEKFLMLPKLSGKKRIGRLEKSQLKNRLPQRCIPPAPYSVDHSGQSG</sequence>
<dbReference type="EMBL" id="QKTX01000019">
    <property type="protein sequence ID" value="PZV77594.1"/>
    <property type="molecule type" value="Genomic_DNA"/>
</dbReference>
<proteinExistence type="predicted"/>
<dbReference type="AlphaFoldDB" id="A0A326RSF0"/>
<name>A0A326RSF0_9BACT</name>
<reference evidence="1 2" key="1">
    <citation type="submission" date="2018-06" db="EMBL/GenBank/DDBJ databases">
        <title>Genomic Encyclopedia of Archaeal and Bacterial Type Strains, Phase II (KMG-II): from individual species to whole genera.</title>
        <authorList>
            <person name="Goeker M."/>
        </authorList>
    </citation>
    <scope>NUCLEOTIDE SEQUENCE [LARGE SCALE GENOMIC DNA]</scope>
    <source>
        <strain evidence="1 2">T4</strain>
    </source>
</reference>
<organism evidence="1 2">
    <name type="scientific">Algoriphagus aquaeductus</name>
    <dbReference type="NCBI Taxonomy" id="475299"/>
    <lineage>
        <taxon>Bacteria</taxon>
        <taxon>Pseudomonadati</taxon>
        <taxon>Bacteroidota</taxon>
        <taxon>Cytophagia</taxon>
        <taxon>Cytophagales</taxon>
        <taxon>Cyclobacteriaceae</taxon>
        <taxon>Algoriphagus</taxon>
    </lineage>
</organism>
<comment type="caution">
    <text evidence="1">The sequence shown here is derived from an EMBL/GenBank/DDBJ whole genome shotgun (WGS) entry which is preliminary data.</text>
</comment>
<evidence type="ECO:0000313" key="1">
    <source>
        <dbReference type="EMBL" id="PZV77594.1"/>
    </source>
</evidence>
<keyword evidence="2" id="KW-1185">Reference proteome</keyword>
<dbReference type="Proteomes" id="UP000248917">
    <property type="component" value="Unassembled WGS sequence"/>
</dbReference>
<gene>
    <name evidence="1" type="ORF">CLV31_1196</name>
</gene>
<evidence type="ECO:0000313" key="2">
    <source>
        <dbReference type="Proteomes" id="UP000248917"/>
    </source>
</evidence>